<reference evidence="5 6" key="1">
    <citation type="submission" date="2023-09" db="EMBL/GenBank/DDBJ databases">
        <title>Complete-Gapless Cercospora beticola genome.</title>
        <authorList>
            <person name="Wyatt N.A."/>
            <person name="Spanner R.E."/>
            <person name="Bolton M.D."/>
        </authorList>
    </citation>
    <scope>NUCLEOTIDE SEQUENCE [LARGE SCALE GENOMIC DNA]</scope>
    <source>
        <strain evidence="5">Cb09-40</strain>
    </source>
</reference>
<dbReference type="EMBL" id="CP134188">
    <property type="protein sequence ID" value="WPB04255.1"/>
    <property type="molecule type" value="Genomic_DNA"/>
</dbReference>
<dbReference type="GeneID" id="35435700"/>
<dbReference type="Proteomes" id="UP001302367">
    <property type="component" value="Chromosome 5"/>
</dbReference>
<feature type="region of interest" description="Disordered" evidence="2">
    <location>
        <begin position="1304"/>
        <end position="1383"/>
    </location>
</feature>
<feature type="compositionally biased region" description="Acidic residues" evidence="2">
    <location>
        <begin position="1351"/>
        <end position="1360"/>
    </location>
</feature>
<evidence type="ECO:0000256" key="1">
    <source>
        <dbReference type="ARBA" id="ARBA00022737"/>
    </source>
</evidence>
<accession>A0ABZ0NXN6</accession>
<feature type="compositionally biased region" description="Basic and acidic residues" evidence="2">
    <location>
        <begin position="1312"/>
        <end position="1324"/>
    </location>
</feature>
<evidence type="ECO:0000313" key="5">
    <source>
        <dbReference type="EMBL" id="WPB04255.1"/>
    </source>
</evidence>
<evidence type="ECO:0000259" key="3">
    <source>
        <dbReference type="Pfam" id="PF17109"/>
    </source>
</evidence>
<sequence>MSTTAQDAESVKKIKGELEKDNRDVADLWSDALRAYKGIVGTDLQPKFANVNEIIAFGTKEMNSFHKFRHNQKKVDKLRSLFMANIGYIETGAQQLVAAATPAFPPAAAIGTALTYMLSACKQVSADYDAVNAFFEDMNAFLQRITILESRLPAYPAYRNCLMDVFTSILKMCGFATKYIELGRLKKWVINMIKGEDSDLGGARKAMDTSLNRLQAATEYAILGNTEENNRMTVELQQNQDLQTEMIENQTKMLQSVLEHQEDVKNDLKNIQKLLTMFDQRNRDVGLPRASKAATKPATSNRVRTFFEDTVDPAVLYQGIKERLLPDTCQWLFEEKAWTSFIAPSTTPREGMSILAIEAPAGHGKSHIAVSVFDHLTKHASADTCVASFFFREQNSVDLTTFCNAVNWIAIQVAEQNPVLCEMLNAEIRREDLDIDIEKWQDVWKHLVAPLFPAGSSAKLYIIWDGLDELIFREKKELLEFFEAAKTMANSNISLICTTRPDKEIDERLQAASADYLHVSSQKQVADLQLLIWQHLNDDDRLKRFSKFAKQSIVSALVERTDGKPPYDFLFCEHILRHFNAVGREPLVLKRLNSLPENWPALYKQILDDMFHHTSATALPALRLLFKWLAFSDRALTLQECLGLLKMHGLDAFDLERELQGNSLSRFLRLAPAEERNAAGIYVEEPTLEVLNSGQTADESSVSDGDHPLRFHDRSTRSFFETAPRDELGLRTYAEQAHREIFVLCSQILCGMHPNVDKGLKKYAASEWTYHLSWAMTQGHFPEAELLTVLESMVAIMTNHNNVAAVFEELDVDYDEQLWAFPDDYLTGTLKYYSDLGMKHESKLSAGALTFYQNVFADTSTAFVPLAKAHISNWLRAKTDSTLKRSYTYARQCIAQTKLKNLLVEKDADSEATDDDGDEEDREYDETEIINIFNTFKETPKDGYAYLALATFLVNNRCFAESEARGYALQAIELLQTDPRRFEAQLVLANADIILDELDEALNAVDIVIKEPDIPRSLLRRAYTTLANIQKEQGKLEDVAKSYELARQADPQEPMSGEDLYDEFYLYLEQQADATLIDRVGSWKTTEKLTIMTWRYDGSGHTEFFMAAGRSGKMDAAIKIYEEVIDLLNTVEAAAPIRWELARGKWFINGDAESAKALLNENLDTISDGYQLKFTEEDPSTTLGEAILLMADIIWEQYRISSDRTVKAQLFNEIKSLTSRPLATSVAVSKSDLNHHTVIVSKMARKMATAKEFQTTLQNAFDACYEALVDDIGWNDWLNLINMAKIVSQLDGLEREAEILVSAQFSELDPPAEPKDKDEKKPASDEAGNDDANEDAESGADEDNSTAGSAADDDDDDTNAEDTASNGGSDASSIPPDDAGDLKSGWVECDGDCNPHATWKYWKESPMYVCMVCRVTTLCGDCFEKRQKYNEDPSTCPVKGSYFCGRDHAYVEGPVDGWHGITNGVMNIDGEEPIEFRVWLEELRNDKWVKAWERFWLEE</sequence>
<feature type="compositionally biased region" description="Acidic residues" evidence="2">
    <location>
        <begin position="1327"/>
        <end position="1344"/>
    </location>
</feature>
<evidence type="ECO:0008006" key="7">
    <source>
        <dbReference type="Google" id="ProtNLM"/>
    </source>
</evidence>
<keyword evidence="1" id="KW-0677">Repeat</keyword>
<dbReference type="Gene3D" id="3.40.50.300">
    <property type="entry name" value="P-loop containing nucleotide triphosphate hydrolases"/>
    <property type="match status" value="1"/>
</dbReference>
<proteinExistence type="predicted"/>
<feature type="domain" description="Nephrocystin 3-like N-terminal" evidence="4">
    <location>
        <begin position="327"/>
        <end position="500"/>
    </location>
</feature>
<evidence type="ECO:0000313" key="6">
    <source>
        <dbReference type="Proteomes" id="UP001302367"/>
    </source>
</evidence>
<dbReference type="InterPro" id="IPR031350">
    <property type="entry name" value="Goodbye_dom"/>
</dbReference>
<keyword evidence="6" id="KW-1185">Reference proteome</keyword>
<dbReference type="PANTHER" id="PTHR10039:SF17">
    <property type="entry name" value="FUNGAL STAND N-TERMINAL GOODBYE DOMAIN-CONTAINING PROTEIN-RELATED"/>
    <property type="match status" value="1"/>
</dbReference>
<dbReference type="PANTHER" id="PTHR10039">
    <property type="entry name" value="AMELOGENIN"/>
    <property type="match status" value="1"/>
</dbReference>
<dbReference type="InterPro" id="IPR056884">
    <property type="entry name" value="NPHP3-like_N"/>
</dbReference>
<evidence type="ECO:0000256" key="2">
    <source>
        <dbReference type="SAM" id="MobiDB-lite"/>
    </source>
</evidence>
<feature type="domain" description="Fungal STAND N-terminal Goodbye" evidence="3">
    <location>
        <begin position="29"/>
        <end position="146"/>
    </location>
</feature>
<dbReference type="SUPFAM" id="SSF52540">
    <property type="entry name" value="P-loop containing nucleoside triphosphate hydrolases"/>
    <property type="match status" value="1"/>
</dbReference>
<dbReference type="Gene3D" id="1.25.40.10">
    <property type="entry name" value="Tetratricopeptide repeat domain"/>
    <property type="match status" value="1"/>
</dbReference>
<protein>
    <recommendedName>
        <fullName evidence="7">Fungal STAND N-terminal Goodbye domain-containing protein</fullName>
    </recommendedName>
</protein>
<dbReference type="SUPFAM" id="SSF48452">
    <property type="entry name" value="TPR-like"/>
    <property type="match status" value="1"/>
</dbReference>
<dbReference type="Pfam" id="PF24883">
    <property type="entry name" value="NPHP3_N"/>
    <property type="match status" value="1"/>
</dbReference>
<gene>
    <name evidence="5" type="ORF">RHO25_008900</name>
</gene>
<name>A0ABZ0NXN6_CERBT</name>
<dbReference type="RefSeq" id="XP_065459186.1">
    <property type="nucleotide sequence ID" value="XM_065603114.1"/>
</dbReference>
<dbReference type="InterPro" id="IPR011990">
    <property type="entry name" value="TPR-like_helical_dom_sf"/>
</dbReference>
<organism evidence="5 6">
    <name type="scientific">Cercospora beticola</name>
    <name type="common">Sugarbeet leaf spot fungus</name>
    <dbReference type="NCBI Taxonomy" id="122368"/>
    <lineage>
        <taxon>Eukaryota</taxon>
        <taxon>Fungi</taxon>
        <taxon>Dikarya</taxon>
        <taxon>Ascomycota</taxon>
        <taxon>Pezizomycotina</taxon>
        <taxon>Dothideomycetes</taxon>
        <taxon>Dothideomycetidae</taxon>
        <taxon>Mycosphaerellales</taxon>
        <taxon>Mycosphaerellaceae</taxon>
        <taxon>Cercospora</taxon>
    </lineage>
</organism>
<dbReference type="Pfam" id="PF17109">
    <property type="entry name" value="Goodbye"/>
    <property type="match status" value="1"/>
</dbReference>
<dbReference type="InterPro" id="IPR027417">
    <property type="entry name" value="P-loop_NTPase"/>
</dbReference>
<evidence type="ECO:0000259" key="4">
    <source>
        <dbReference type="Pfam" id="PF24883"/>
    </source>
</evidence>